<dbReference type="STRING" id="530564.Psta_1501"/>
<dbReference type="Gene3D" id="2.60.120.430">
    <property type="entry name" value="Galactose-binding lectin"/>
    <property type="match status" value="1"/>
</dbReference>
<dbReference type="AlphaFoldDB" id="D2QXJ1"/>
<dbReference type="EMBL" id="CP001848">
    <property type="protein sequence ID" value="ADB16176.1"/>
    <property type="molecule type" value="Genomic_DNA"/>
</dbReference>
<proteinExistence type="predicted"/>
<feature type="signal peptide" evidence="2">
    <location>
        <begin position="1"/>
        <end position="27"/>
    </location>
</feature>
<dbReference type="HOGENOM" id="CLU_039265_0_0_0"/>
<dbReference type="Proteomes" id="UP000001887">
    <property type="component" value="Chromosome"/>
</dbReference>
<keyword evidence="2" id="KW-0732">Signal</keyword>
<dbReference type="OrthoDB" id="247580at2"/>
<evidence type="ECO:0000256" key="2">
    <source>
        <dbReference type="SAM" id="SignalP"/>
    </source>
</evidence>
<organism evidence="3 4">
    <name type="scientific">Pirellula staleyi (strain ATCC 27377 / DSM 6068 / ICPB 4128)</name>
    <name type="common">Pirella staleyi</name>
    <dbReference type="NCBI Taxonomy" id="530564"/>
    <lineage>
        <taxon>Bacteria</taxon>
        <taxon>Pseudomonadati</taxon>
        <taxon>Planctomycetota</taxon>
        <taxon>Planctomycetia</taxon>
        <taxon>Pirellulales</taxon>
        <taxon>Pirellulaceae</taxon>
        <taxon>Pirellula</taxon>
    </lineage>
</organism>
<sequence precursor="true">MKLVSDISRWPLRIGWLALLLATASCGSDGVREQTASTPPRTAAPRSSENSPPLVRPATDAQATPLVPAAETIPASQLPANQPPAEERPASEPKRVGLADLVEEGKRREFELAPIDEARAKAAGLRKITGQHLELWTDLPVENRAVDALPANLDLAVQQFAQYFGLDAAQVDAWRVRGFLIGQRGPFEAVDLLPPTLPDFKNGFARGSEFWLYDQPSDYYRQHLLFHEAVHVLMNRLLGGSGPPWYMEGVAEFLATHRTIDGKIVTAAMPQHRDEVPLWGRTKIIRDGFAEGKGMTLEQIFRYDGSAHLRNEPYGWCWGAAAFLDAHPLTQAKFRKLKSDTTNRTLEFSEQLEQSLASDWPVIATDWQLFVIDCDYGYDFARSAIVVRDAVDLPADGATVIVAADRSFQSSGYRLEAGKSYEITATGTFQVKREAAVAVMSEPDGITLEYHRQQPLGRLSCAVADLPGSLGGVTPLADEQVVGRQCIYTPKSSGPVYFRINEASSGLADNRGELSVTIKLAN</sequence>
<evidence type="ECO:0000313" key="4">
    <source>
        <dbReference type="Proteomes" id="UP000001887"/>
    </source>
</evidence>
<feature type="region of interest" description="Disordered" evidence="1">
    <location>
        <begin position="74"/>
        <end position="96"/>
    </location>
</feature>
<gene>
    <name evidence="3" type="ordered locus">Psta_1501</name>
</gene>
<protein>
    <recommendedName>
        <fullName evidence="5">DUF1570 domain-containing protein</fullName>
    </recommendedName>
</protein>
<dbReference type="PROSITE" id="PS51257">
    <property type="entry name" value="PROKAR_LIPOPROTEIN"/>
    <property type="match status" value="1"/>
</dbReference>
<feature type="compositionally biased region" description="Basic and acidic residues" evidence="1">
    <location>
        <begin position="85"/>
        <end position="96"/>
    </location>
</feature>
<feature type="chain" id="PRO_5003034373" description="DUF1570 domain-containing protein" evidence="2">
    <location>
        <begin position="28"/>
        <end position="522"/>
    </location>
</feature>
<name>D2QXJ1_PIRSD</name>
<evidence type="ECO:0008006" key="5">
    <source>
        <dbReference type="Google" id="ProtNLM"/>
    </source>
</evidence>
<feature type="compositionally biased region" description="Polar residues" evidence="1">
    <location>
        <begin position="34"/>
        <end position="51"/>
    </location>
</feature>
<dbReference type="eggNOG" id="COG3515">
    <property type="taxonomic scope" value="Bacteria"/>
</dbReference>
<reference evidence="3 4" key="1">
    <citation type="journal article" date="2009" name="Stand. Genomic Sci.">
        <title>Complete genome sequence of Pirellula staleyi type strain (ATCC 27377).</title>
        <authorList>
            <person name="Clum A."/>
            <person name="Tindall B.J."/>
            <person name="Sikorski J."/>
            <person name="Ivanova N."/>
            <person name="Mavrommatis K."/>
            <person name="Lucas S."/>
            <person name="Glavina del Rio T."/>
            <person name="Nolan M."/>
            <person name="Chen F."/>
            <person name="Tice H."/>
            <person name="Pitluck S."/>
            <person name="Cheng J.F."/>
            <person name="Chertkov O."/>
            <person name="Brettin T."/>
            <person name="Han C."/>
            <person name="Detter J.C."/>
            <person name="Kuske C."/>
            <person name="Bruce D."/>
            <person name="Goodwin L."/>
            <person name="Ovchinikova G."/>
            <person name="Pati A."/>
            <person name="Mikhailova N."/>
            <person name="Chen A."/>
            <person name="Palaniappan K."/>
            <person name="Land M."/>
            <person name="Hauser L."/>
            <person name="Chang Y.J."/>
            <person name="Jeffries C.D."/>
            <person name="Chain P."/>
            <person name="Rohde M."/>
            <person name="Goker M."/>
            <person name="Bristow J."/>
            <person name="Eisen J.A."/>
            <person name="Markowitz V."/>
            <person name="Hugenholtz P."/>
            <person name="Kyrpides N.C."/>
            <person name="Klenk H.P."/>
            <person name="Lapidus A."/>
        </authorList>
    </citation>
    <scope>NUCLEOTIDE SEQUENCE [LARGE SCALE GENOMIC DNA]</scope>
    <source>
        <strain evidence="4">ATCC 27377 / DSM 6068 / ICPB 4128</strain>
    </source>
</reference>
<dbReference type="KEGG" id="psl:Psta_1501"/>
<keyword evidence="4" id="KW-1185">Reference proteome</keyword>
<feature type="region of interest" description="Disordered" evidence="1">
    <location>
        <begin position="30"/>
        <end position="58"/>
    </location>
</feature>
<accession>D2QXJ1</accession>
<evidence type="ECO:0000256" key="1">
    <source>
        <dbReference type="SAM" id="MobiDB-lite"/>
    </source>
</evidence>
<evidence type="ECO:0000313" key="3">
    <source>
        <dbReference type="EMBL" id="ADB16176.1"/>
    </source>
</evidence>